<evidence type="ECO:0000256" key="5">
    <source>
        <dbReference type="ARBA" id="ARBA00023015"/>
    </source>
</evidence>
<evidence type="ECO:0000259" key="9">
    <source>
        <dbReference type="PROSITE" id="PS50982"/>
    </source>
</evidence>
<dbReference type="GO" id="GO:0008270">
    <property type="term" value="F:zinc ion binding"/>
    <property type="evidence" value="ECO:0007669"/>
    <property type="project" value="UniProtKB-KW"/>
</dbReference>
<comment type="subcellular location">
    <subcellularLocation>
        <location evidence="1">Nucleus</location>
    </subcellularLocation>
</comment>
<evidence type="ECO:0000313" key="12">
    <source>
        <dbReference type="Proteomes" id="UP000077202"/>
    </source>
</evidence>
<dbReference type="PANTHER" id="PTHR12396:SF0">
    <property type="entry name" value="METHYL-CPG BINDING DOMAIN PROTEIN-LIKE, ISOFORM C"/>
    <property type="match status" value="1"/>
</dbReference>
<evidence type="ECO:0000313" key="11">
    <source>
        <dbReference type="EMBL" id="OAE32262.1"/>
    </source>
</evidence>
<keyword evidence="3" id="KW-0863">Zinc-finger</keyword>
<evidence type="ECO:0000256" key="1">
    <source>
        <dbReference type="ARBA" id="ARBA00004123"/>
    </source>
</evidence>
<keyword evidence="8" id="KW-0539">Nucleus</keyword>
<accession>A0A176WIU2</accession>
<keyword evidence="4" id="KW-0862">Zinc</keyword>
<sequence>MVLLLETSRHGEAHETGSDSNSGQLTLQPLGVCESLDNRLWPTQDIKQYAIQCARCGKYREVPSKEEYEILYRRQNLNPLEPWLCEHASKWGEDMKATCESEDHYAESPDVCFFLDKGNYPPVPSGWERIITVRSGLAAKGIYCDVYYRHVPLGRKLRSLYDIERYIHLHPESFPEGWVVKEHFSFAHPSTSERLKRVKTGYIRKVKKSDHNNSITAPTSRSAAALELVQPVLEMESTQASSQKQLVHGTTVAWNCEIKQEVEN</sequence>
<evidence type="ECO:0000256" key="7">
    <source>
        <dbReference type="ARBA" id="ARBA00023163"/>
    </source>
</evidence>
<evidence type="ECO:0000256" key="2">
    <source>
        <dbReference type="ARBA" id="ARBA00022723"/>
    </source>
</evidence>
<dbReference type="GO" id="GO:0003677">
    <property type="term" value="F:DNA binding"/>
    <property type="evidence" value="ECO:0007669"/>
    <property type="project" value="UniProtKB-KW"/>
</dbReference>
<dbReference type="Pfam" id="PF01429">
    <property type="entry name" value="MBD"/>
    <property type="match status" value="1"/>
</dbReference>
<evidence type="ECO:0000256" key="3">
    <source>
        <dbReference type="ARBA" id="ARBA00022771"/>
    </source>
</evidence>
<dbReference type="Proteomes" id="UP000077202">
    <property type="component" value="Unassembled WGS sequence"/>
</dbReference>
<dbReference type="InterPro" id="IPR011124">
    <property type="entry name" value="Znf_CW"/>
</dbReference>
<keyword evidence="2" id="KW-0479">Metal-binding</keyword>
<evidence type="ECO:0000256" key="4">
    <source>
        <dbReference type="ARBA" id="ARBA00022833"/>
    </source>
</evidence>
<keyword evidence="5" id="KW-0805">Transcription regulation</keyword>
<evidence type="ECO:0008006" key="13">
    <source>
        <dbReference type="Google" id="ProtNLM"/>
    </source>
</evidence>
<dbReference type="PROSITE" id="PS51050">
    <property type="entry name" value="ZF_CW"/>
    <property type="match status" value="1"/>
</dbReference>
<feature type="domain" description="MBD" evidence="9">
    <location>
        <begin position="113"/>
        <end position="191"/>
    </location>
</feature>
<gene>
    <name evidence="11" type="ORF">AXG93_1865s1200</name>
</gene>
<dbReference type="GO" id="GO:0005634">
    <property type="term" value="C:nucleus"/>
    <property type="evidence" value="ECO:0007669"/>
    <property type="project" value="UniProtKB-SubCell"/>
</dbReference>
<comment type="caution">
    <text evidence="11">The sequence shown here is derived from an EMBL/GenBank/DDBJ whole genome shotgun (WGS) entry which is preliminary data.</text>
</comment>
<dbReference type="PANTHER" id="PTHR12396">
    <property type="entry name" value="METHYL-CPG BINDING PROTEIN, MBD"/>
    <property type="match status" value="1"/>
</dbReference>
<feature type="domain" description="CW-type" evidence="10">
    <location>
        <begin position="43"/>
        <end position="107"/>
    </location>
</feature>
<protein>
    <recommendedName>
        <fullName evidence="13">MBD domain-containing protein</fullName>
    </recommendedName>
</protein>
<evidence type="ECO:0000259" key="10">
    <source>
        <dbReference type="PROSITE" id="PS51050"/>
    </source>
</evidence>
<dbReference type="AlphaFoldDB" id="A0A176WIU2"/>
<dbReference type="InterPro" id="IPR001739">
    <property type="entry name" value="Methyl_CpG_DNA-bd"/>
</dbReference>
<keyword evidence="12" id="KW-1185">Reference proteome</keyword>
<dbReference type="Pfam" id="PF07496">
    <property type="entry name" value="zf-CW"/>
    <property type="match status" value="1"/>
</dbReference>
<keyword evidence="7" id="KW-0804">Transcription</keyword>
<dbReference type="InterPro" id="IPR016177">
    <property type="entry name" value="DNA-bd_dom_sf"/>
</dbReference>
<dbReference type="Gene3D" id="3.30.890.10">
    <property type="entry name" value="Methyl-cpg-binding Protein 2, Chain A"/>
    <property type="match status" value="1"/>
</dbReference>
<dbReference type="EMBL" id="LVLJ01000872">
    <property type="protein sequence ID" value="OAE32262.1"/>
    <property type="molecule type" value="Genomic_DNA"/>
</dbReference>
<keyword evidence="6" id="KW-0238">DNA-binding</keyword>
<proteinExistence type="predicted"/>
<dbReference type="SUPFAM" id="SSF54171">
    <property type="entry name" value="DNA-binding domain"/>
    <property type="match status" value="1"/>
</dbReference>
<organism evidence="11 12">
    <name type="scientific">Marchantia polymorpha subsp. ruderalis</name>
    <dbReference type="NCBI Taxonomy" id="1480154"/>
    <lineage>
        <taxon>Eukaryota</taxon>
        <taxon>Viridiplantae</taxon>
        <taxon>Streptophyta</taxon>
        <taxon>Embryophyta</taxon>
        <taxon>Marchantiophyta</taxon>
        <taxon>Marchantiopsida</taxon>
        <taxon>Marchantiidae</taxon>
        <taxon>Marchantiales</taxon>
        <taxon>Marchantiaceae</taxon>
        <taxon>Marchantia</taxon>
    </lineage>
</organism>
<evidence type="ECO:0000256" key="8">
    <source>
        <dbReference type="ARBA" id="ARBA00023242"/>
    </source>
</evidence>
<name>A0A176WIU2_MARPO</name>
<dbReference type="PROSITE" id="PS50982">
    <property type="entry name" value="MBD"/>
    <property type="match status" value="1"/>
</dbReference>
<evidence type="ECO:0000256" key="6">
    <source>
        <dbReference type="ARBA" id="ARBA00023125"/>
    </source>
</evidence>
<reference evidence="11" key="1">
    <citation type="submission" date="2016-03" db="EMBL/GenBank/DDBJ databases">
        <title>Mechanisms controlling the formation of the plant cell surface in tip-growing cells are functionally conserved among land plants.</title>
        <authorList>
            <person name="Honkanen S."/>
            <person name="Jones V.A."/>
            <person name="Morieri G."/>
            <person name="Champion C."/>
            <person name="Hetherington A.J."/>
            <person name="Kelly S."/>
            <person name="Saint-Marcoux D."/>
            <person name="Proust H."/>
            <person name="Prescott H."/>
            <person name="Dolan L."/>
        </authorList>
    </citation>
    <scope>NUCLEOTIDE SEQUENCE [LARGE SCALE GENOMIC DNA]</scope>
    <source>
        <tissue evidence="11">Whole gametophyte</tissue>
    </source>
</reference>